<name>A0A1T1HE33_OCELI</name>
<organism evidence="1 2">
    <name type="scientific">Oceanospirillum linum</name>
    <dbReference type="NCBI Taxonomy" id="966"/>
    <lineage>
        <taxon>Bacteria</taxon>
        <taxon>Pseudomonadati</taxon>
        <taxon>Pseudomonadota</taxon>
        <taxon>Gammaproteobacteria</taxon>
        <taxon>Oceanospirillales</taxon>
        <taxon>Oceanospirillaceae</taxon>
        <taxon>Oceanospirillum</taxon>
    </lineage>
</organism>
<proteinExistence type="predicted"/>
<dbReference type="AlphaFoldDB" id="A0A1T1HE33"/>
<dbReference type="InterPro" id="IPR018642">
    <property type="entry name" value="DUF2066"/>
</dbReference>
<evidence type="ECO:0000313" key="2">
    <source>
        <dbReference type="Proteomes" id="UP000190064"/>
    </source>
</evidence>
<sequence>MFKGLIRSLVAVWLGVFVSLPAMAVQVDGLFKSERLVPDQSAEQRSAAVKDGLEEVLVRVSGHRETLQHKSVQALLQQAESYLAQFSYKVNAQSKQQPYRLNMQFDGPSLIKALSNAQLSVWGGNRPSVLTWLAIQGPNGRFIVNSENNPLLAEVFEAEAKRRGVPLVLPLLDLEDERLVSVSDIWGQFSDRISAASVRYAPDAVYSGRFYRSSSGWNAHWQLQVGSQRQVIRLQADQVRELFAKSADALAEVLAEKYAVIVSGASSGDYAFKVVGLKSVADYAKLNHYLNSLQVVGRVEVARVDETSVAYRVALKGAVSQFLSVLALDSYLEPDHSGFEGVEQSFFWRP</sequence>
<evidence type="ECO:0008006" key="3">
    <source>
        <dbReference type="Google" id="ProtNLM"/>
    </source>
</evidence>
<keyword evidence="2" id="KW-1185">Reference proteome</keyword>
<evidence type="ECO:0000313" key="1">
    <source>
        <dbReference type="EMBL" id="OOV88109.1"/>
    </source>
</evidence>
<accession>A0A1T1HE33</accession>
<dbReference type="Proteomes" id="UP000190064">
    <property type="component" value="Unassembled WGS sequence"/>
</dbReference>
<protein>
    <recommendedName>
        <fullName evidence="3">DUF2066 domain-containing protein</fullName>
    </recommendedName>
</protein>
<dbReference type="Pfam" id="PF09839">
    <property type="entry name" value="DUF2066"/>
    <property type="match status" value="1"/>
</dbReference>
<dbReference type="RefSeq" id="WP_077242519.1">
    <property type="nucleotide sequence ID" value="NZ_FXTS01000001.1"/>
</dbReference>
<gene>
    <name evidence="1" type="ORF">BTA35_0200715</name>
</gene>
<dbReference type="EMBL" id="MTSD02000001">
    <property type="protein sequence ID" value="OOV88109.1"/>
    <property type="molecule type" value="Genomic_DNA"/>
</dbReference>
<reference evidence="1" key="1">
    <citation type="submission" date="2017-02" db="EMBL/GenBank/DDBJ databases">
        <title>Draft Genome Sequence of the Salt Water Bacterium Oceanospirillum linum ATCC 11336.</title>
        <authorList>
            <person name="Trachtenberg A.M."/>
            <person name="Carney J.G."/>
            <person name="Linnane J.D."/>
            <person name="Rheaume B.A."/>
            <person name="Pitts N.L."/>
            <person name="Mykles D.L."/>
            <person name="Maclea K.S."/>
        </authorList>
    </citation>
    <scope>NUCLEOTIDE SEQUENCE [LARGE SCALE GENOMIC DNA]</scope>
    <source>
        <strain evidence="1">ATCC 11336</strain>
    </source>
</reference>
<comment type="caution">
    <text evidence="1">The sequence shown here is derived from an EMBL/GenBank/DDBJ whole genome shotgun (WGS) entry which is preliminary data.</text>
</comment>
<dbReference type="STRING" id="966.BTA35_0200715"/>